<dbReference type="Pfam" id="PF12796">
    <property type="entry name" value="Ank_2"/>
    <property type="match status" value="3"/>
</dbReference>
<protein>
    <recommendedName>
        <fullName evidence="6">Ankyrin repeat protein</fullName>
    </recommendedName>
</protein>
<feature type="repeat" description="ANK" evidence="3">
    <location>
        <begin position="270"/>
        <end position="302"/>
    </location>
</feature>
<dbReference type="InterPro" id="IPR036770">
    <property type="entry name" value="Ankyrin_rpt-contain_sf"/>
</dbReference>
<dbReference type="InterPro" id="IPR002110">
    <property type="entry name" value="Ankyrin_rpt"/>
</dbReference>
<evidence type="ECO:0000256" key="1">
    <source>
        <dbReference type="ARBA" id="ARBA00022737"/>
    </source>
</evidence>
<dbReference type="Proteomes" id="UP001208570">
    <property type="component" value="Unassembled WGS sequence"/>
</dbReference>
<dbReference type="SUPFAM" id="SSF48403">
    <property type="entry name" value="Ankyrin repeat"/>
    <property type="match status" value="1"/>
</dbReference>
<organism evidence="4 5">
    <name type="scientific">Paralvinella palmiformis</name>
    <dbReference type="NCBI Taxonomy" id="53620"/>
    <lineage>
        <taxon>Eukaryota</taxon>
        <taxon>Metazoa</taxon>
        <taxon>Spiralia</taxon>
        <taxon>Lophotrochozoa</taxon>
        <taxon>Annelida</taxon>
        <taxon>Polychaeta</taxon>
        <taxon>Sedentaria</taxon>
        <taxon>Canalipalpata</taxon>
        <taxon>Terebellida</taxon>
        <taxon>Terebelliformia</taxon>
        <taxon>Alvinellidae</taxon>
        <taxon>Paralvinella</taxon>
    </lineage>
</organism>
<comment type="caution">
    <text evidence="4">The sequence shown here is derived from an EMBL/GenBank/DDBJ whole genome shotgun (WGS) entry which is preliminary data.</text>
</comment>
<keyword evidence="5" id="KW-1185">Reference proteome</keyword>
<evidence type="ECO:0000313" key="4">
    <source>
        <dbReference type="EMBL" id="KAK2161304.1"/>
    </source>
</evidence>
<evidence type="ECO:0008006" key="6">
    <source>
        <dbReference type="Google" id="ProtNLM"/>
    </source>
</evidence>
<accession>A0AAD9NBN1</accession>
<proteinExistence type="predicted"/>
<keyword evidence="2 3" id="KW-0040">ANK repeat</keyword>
<gene>
    <name evidence="4" type="ORF">LSH36_119g10000</name>
</gene>
<feature type="repeat" description="ANK" evidence="3">
    <location>
        <begin position="303"/>
        <end position="335"/>
    </location>
</feature>
<feature type="repeat" description="ANK" evidence="3">
    <location>
        <begin position="103"/>
        <end position="135"/>
    </location>
</feature>
<sequence length="506" mass="55451">MDERPDLSRIITELTDVIKVSNSSDTMLTDTHQSPAHLVTAISDAVRRGDSAYVKKILNSGLSAAVIMETTSSLLMDAISGGHLDIAMMFINNEVGVIQMRSTGRSCLHEAVMTGSLDLCQLILNAGISANVEDGSGITPVMLAASSGHPDIIRLLVNHGAVVNISDKRGENALSRALDKCHLEVIRTLRSLDARCDLRIPGRMGNTLLHVAAKKDDPDILVALLEGDTGSVRCRNAFDQTPFDVSLKSGCPECIRIFLEHGADPGRAYHDWTPLMRAAKRGMSDIVQILIKSGISINVNTTREGTALHKAVEAQSSNVIRIFLNSGADVNIAARGRLTPLHTAALQAPTKTAFRVILDLLRGGASIRAEDCQGRNPCRLALAEFYLPTAILLQHAGSDPERIRTLIEHCHDNLDTLVSFLCGHDFRKTISYDPGGIEDNVQYLYLITHNPRSLANICCVFIRNSLNEDIHIKSRDLPIPDYLKDEVNFNDLERMRDLFGRDQEDV</sequence>
<feature type="repeat" description="ANK" evidence="3">
    <location>
        <begin position="136"/>
        <end position="168"/>
    </location>
</feature>
<reference evidence="4" key="1">
    <citation type="journal article" date="2023" name="Mol. Biol. Evol.">
        <title>Third-Generation Sequencing Reveals the Adaptive Role of the Epigenome in Three Deep-Sea Polychaetes.</title>
        <authorList>
            <person name="Perez M."/>
            <person name="Aroh O."/>
            <person name="Sun Y."/>
            <person name="Lan Y."/>
            <person name="Juniper S.K."/>
            <person name="Young C.R."/>
            <person name="Angers B."/>
            <person name="Qian P.Y."/>
        </authorList>
    </citation>
    <scope>NUCLEOTIDE SEQUENCE</scope>
    <source>
        <strain evidence="4">P08H-3</strain>
    </source>
</reference>
<name>A0AAD9NBN1_9ANNE</name>
<dbReference type="PRINTS" id="PR01415">
    <property type="entry name" value="ANKYRIN"/>
</dbReference>
<dbReference type="PROSITE" id="PS50088">
    <property type="entry name" value="ANK_REPEAT"/>
    <property type="match status" value="4"/>
</dbReference>
<dbReference type="AlphaFoldDB" id="A0AAD9NBN1"/>
<evidence type="ECO:0000256" key="2">
    <source>
        <dbReference type="ARBA" id="ARBA00023043"/>
    </source>
</evidence>
<dbReference type="EMBL" id="JAODUP010000119">
    <property type="protein sequence ID" value="KAK2161304.1"/>
    <property type="molecule type" value="Genomic_DNA"/>
</dbReference>
<keyword evidence="1" id="KW-0677">Repeat</keyword>
<dbReference type="SMART" id="SM00248">
    <property type="entry name" value="ANK"/>
    <property type="match status" value="11"/>
</dbReference>
<evidence type="ECO:0000313" key="5">
    <source>
        <dbReference type="Proteomes" id="UP001208570"/>
    </source>
</evidence>
<dbReference type="Gene3D" id="1.25.40.20">
    <property type="entry name" value="Ankyrin repeat-containing domain"/>
    <property type="match status" value="2"/>
</dbReference>
<dbReference type="PANTHER" id="PTHR24171">
    <property type="entry name" value="ANKYRIN REPEAT DOMAIN-CONTAINING PROTEIN 39-RELATED"/>
    <property type="match status" value="1"/>
</dbReference>
<dbReference type="PROSITE" id="PS50297">
    <property type="entry name" value="ANK_REP_REGION"/>
    <property type="match status" value="4"/>
</dbReference>
<evidence type="ECO:0000256" key="3">
    <source>
        <dbReference type="PROSITE-ProRule" id="PRU00023"/>
    </source>
</evidence>